<dbReference type="EMBL" id="MBTG01000056">
    <property type="protein sequence ID" value="OPH47567.1"/>
    <property type="molecule type" value="Genomic_DNA"/>
</dbReference>
<comment type="caution">
    <text evidence="1">The sequence shown here is derived from an EMBL/GenBank/DDBJ whole genome shotgun (WGS) entry which is preliminary data.</text>
</comment>
<dbReference type="STRING" id="1469647.BC351_10260"/>
<gene>
    <name evidence="1" type="ORF">BC351_10260</name>
</gene>
<keyword evidence="2" id="KW-1185">Reference proteome</keyword>
<organism evidence="1 2">
    <name type="scientific">Paenibacillus ferrarius</name>
    <dbReference type="NCBI Taxonomy" id="1469647"/>
    <lineage>
        <taxon>Bacteria</taxon>
        <taxon>Bacillati</taxon>
        <taxon>Bacillota</taxon>
        <taxon>Bacilli</taxon>
        <taxon>Bacillales</taxon>
        <taxon>Paenibacillaceae</taxon>
        <taxon>Paenibacillus</taxon>
    </lineage>
</organism>
<dbReference type="OrthoDB" id="1903365at2"/>
<accession>A0A1V4H9Y0</accession>
<evidence type="ECO:0000313" key="1">
    <source>
        <dbReference type="EMBL" id="OPH47567.1"/>
    </source>
</evidence>
<name>A0A1V4H9Y0_9BACL</name>
<evidence type="ECO:0000313" key="2">
    <source>
        <dbReference type="Proteomes" id="UP000190626"/>
    </source>
</evidence>
<dbReference type="Proteomes" id="UP000190626">
    <property type="component" value="Unassembled WGS sequence"/>
</dbReference>
<sequence>MQYGSREICNVVIKDFKTKEPVAYLESLTTSDIEVKGTTVWAKGGRGAAKRIGWDSDKEITQKMESALITKESFGVLTGSAFTATAKPVHKKEAILVTSDASDKVVILSSKPTAVAGYLTLFYKTEDGSSLGEKLTATVTTTGTGAAAVTKAKFAGAIPAVGDLVIVDYYVDAPAKSQTISIDADKFPGTYFLEAETLWRNEDGVDVPALYTIPKMKISPNFTISMGMSGEPKPFSFQAEILKDNKSQSMVIIDLLEE</sequence>
<proteinExistence type="predicted"/>
<dbReference type="RefSeq" id="WP_079420153.1">
    <property type="nucleotide sequence ID" value="NZ_MBTG01000056.1"/>
</dbReference>
<protein>
    <submittedName>
        <fullName evidence="1">Uncharacterized protein</fullName>
    </submittedName>
</protein>
<dbReference type="AlphaFoldDB" id="A0A1V4H9Y0"/>
<reference evidence="2" key="1">
    <citation type="submission" date="2016-07" db="EMBL/GenBank/DDBJ databases">
        <authorList>
            <person name="Florea S."/>
            <person name="Webb J.S."/>
            <person name="Jaromczyk J."/>
            <person name="Schardl C.L."/>
        </authorList>
    </citation>
    <scope>NUCLEOTIDE SEQUENCE [LARGE SCALE GENOMIC DNA]</scope>
    <source>
        <strain evidence="2">CY1</strain>
    </source>
</reference>